<gene>
    <name evidence="2" type="ORF">HOLleu_22555</name>
</gene>
<dbReference type="InterPro" id="IPR012444">
    <property type="entry name" value="DUF1647"/>
</dbReference>
<feature type="compositionally biased region" description="Polar residues" evidence="1">
    <location>
        <begin position="34"/>
        <end position="51"/>
    </location>
</feature>
<dbReference type="PANTHER" id="PTHR31389">
    <property type="entry name" value="LD39211P"/>
    <property type="match status" value="1"/>
</dbReference>
<sequence>MSPWQCRLLFLCTCVTSIFLVLHSTLKNERRQTQVRSHPLSSDSQLQSNAFSGEHDQNSTVSGKAGLRLNITFKNQALPSLQDVQGKVSYSNMTVKSKLPKEGYKKDPLIDLDIAVPSVDDLYNRLVLVTACSSDHYNEAMGFIGSAQKQMPGKKIIVYDLGLNQRMREKMKSLCHVELRSFPFQAYPPHVGSLHTYAFKPILINLALNEFGAIYYGDSSIRFLKSLKELLPGIERHHGFMTVIRGFDPKHKQEDVTHHYFLTVPEMFKKLKVNRDEYFNSNFSAPHVQPGTQLIINSTTIQSKLMQPWLHCALEQTCIAPPGSSRRNHRQDASAISLLVYKNLNGEWTPEDNDTDKMRSVIVVLRGSNGLSYQPKYCK</sequence>
<organism evidence="2 3">
    <name type="scientific">Holothuria leucospilota</name>
    <name type="common">Black long sea cucumber</name>
    <name type="synonym">Mertensiothuria leucospilota</name>
    <dbReference type="NCBI Taxonomy" id="206669"/>
    <lineage>
        <taxon>Eukaryota</taxon>
        <taxon>Metazoa</taxon>
        <taxon>Echinodermata</taxon>
        <taxon>Eleutherozoa</taxon>
        <taxon>Echinozoa</taxon>
        <taxon>Holothuroidea</taxon>
        <taxon>Aspidochirotacea</taxon>
        <taxon>Aspidochirotida</taxon>
        <taxon>Holothuriidae</taxon>
        <taxon>Holothuria</taxon>
    </lineage>
</organism>
<accession>A0A9Q1H7L2</accession>
<dbReference type="Pfam" id="PF07801">
    <property type="entry name" value="DUF1647"/>
    <property type="match status" value="1"/>
</dbReference>
<dbReference type="PANTHER" id="PTHR31389:SF4">
    <property type="entry name" value="LD39211P"/>
    <property type="match status" value="1"/>
</dbReference>
<comment type="caution">
    <text evidence="2">The sequence shown here is derived from an EMBL/GenBank/DDBJ whole genome shotgun (WGS) entry which is preliminary data.</text>
</comment>
<dbReference type="AlphaFoldDB" id="A0A9Q1H7L2"/>
<protein>
    <submittedName>
        <fullName evidence="2">Uncharacterized protein</fullName>
    </submittedName>
</protein>
<dbReference type="EMBL" id="JAIZAY010000010">
    <property type="protein sequence ID" value="KAJ8035356.1"/>
    <property type="molecule type" value="Genomic_DNA"/>
</dbReference>
<evidence type="ECO:0000313" key="3">
    <source>
        <dbReference type="Proteomes" id="UP001152320"/>
    </source>
</evidence>
<proteinExistence type="predicted"/>
<name>A0A9Q1H7L2_HOLLE</name>
<dbReference type="OrthoDB" id="5954868at2759"/>
<feature type="region of interest" description="Disordered" evidence="1">
    <location>
        <begin position="33"/>
        <end position="60"/>
    </location>
</feature>
<reference evidence="2" key="1">
    <citation type="submission" date="2021-10" db="EMBL/GenBank/DDBJ databases">
        <title>Tropical sea cucumber genome reveals ecological adaptation and Cuvierian tubules defense mechanism.</title>
        <authorList>
            <person name="Chen T."/>
        </authorList>
    </citation>
    <scope>NUCLEOTIDE SEQUENCE</scope>
    <source>
        <strain evidence="2">Nanhai2018</strain>
        <tissue evidence="2">Muscle</tissue>
    </source>
</reference>
<dbReference type="Proteomes" id="UP001152320">
    <property type="component" value="Chromosome 10"/>
</dbReference>
<evidence type="ECO:0000313" key="2">
    <source>
        <dbReference type="EMBL" id="KAJ8035356.1"/>
    </source>
</evidence>
<evidence type="ECO:0000256" key="1">
    <source>
        <dbReference type="SAM" id="MobiDB-lite"/>
    </source>
</evidence>
<keyword evidence="3" id="KW-1185">Reference proteome</keyword>